<dbReference type="CDD" id="cd00397">
    <property type="entry name" value="DNA_BRE_C"/>
    <property type="match status" value="1"/>
</dbReference>
<dbReference type="Pfam" id="PF00589">
    <property type="entry name" value="Phage_integrase"/>
    <property type="match status" value="1"/>
</dbReference>
<keyword evidence="1" id="KW-0233">DNA recombination</keyword>
<dbReference type="SUPFAM" id="SSF56349">
    <property type="entry name" value="DNA breaking-rejoining enzymes"/>
    <property type="match status" value="1"/>
</dbReference>
<dbReference type="PANTHER" id="PTHR30349:SF81">
    <property type="entry name" value="TYROSINE RECOMBINASE XERC"/>
    <property type="match status" value="1"/>
</dbReference>
<gene>
    <name evidence="3" type="ORF">ACH49_16700</name>
</gene>
<dbReference type="Gene3D" id="1.10.443.10">
    <property type="entry name" value="Intergrase catalytic core"/>
    <property type="match status" value="1"/>
</dbReference>
<dbReference type="PANTHER" id="PTHR30349">
    <property type="entry name" value="PHAGE INTEGRASE-RELATED"/>
    <property type="match status" value="1"/>
</dbReference>
<keyword evidence="4" id="KW-1185">Reference proteome</keyword>
<reference evidence="3 4" key="1">
    <citation type="submission" date="2015-06" db="EMBL/GenBank/DDBJ databases">
        <title>Draft genome sequence of Streptomyces leeuwenhoekii C58, which produces the novel lasso peptide, chaxapeptin.</title>
        <authorList>
            <person name="Yi Y."/>
            <person name="Hai D."/>
            <person name="Jaspars M."/>
            <person name="Sheng H."/>
            <person name="Rateb M.E."/>
            <person name="Bull A."/>
            <person name="Goodfellow M."/>
            <person name="Asenjo J.A."/>
            <person name="Ebel R."/>
        </authorList>
    </citation>
    <scope>NUCLEOTIDE SEQUENCE [LARGE SCALE GENOMIC DNA]</scope>
    <source>
        <strain evidence="3 4">C58</strain>
    </source>
</reference>
<evidence type="ECO:0000259" key="2">
    <source>
        <dbReference type="PROSITE" id="PS51898"/>
    </source>
</evidence>
<accession>A0ABR5HX91</accession>
<feature type="domain" description="Tyr recombinase" evidence="2">
    <location>
        <begin position="114"/>
        <end position="300"/>
    </location>
</feature>
<evidence type="ECO:0000256" key="1">
    <source>
        <dbReference type="ARBA" id="ARBA00023172"/>
    </source>
</evidence>
<evidence type="ECO:0000313" key="4">
    <source>
        <dbReference type="Proteomes" id="UP000037274"/>
    </source>
</evidence>
<dbReference type="InterPro" id="IPR011010">
    <property type="entry name" value="DNA_brk_join_enz"/>
</dbReference>
<comment type="caution">
    <text evidence="3">The sequence shown here is derived from an EMBL/GenBank/DDBJ whole genome shotgun (WGS) entry which is preliminary data.</text>
</comment>
<dbReference type="PROSITE" id="PS51898">
    <property type="entry name" value="TYR_RECOMBINASE"/>
    <property type="match status" value="1"/>
</dbReference>
<protein>
    <recommendedName>
        <fullName evidence="2">Tyr recombinase domain-containing protein</fullName>
    </recommendedName>
</protein>
<dbReference type="InterPro" id="IPR050090">
    <property type="entry name" value="Tyrosine_recombinase_XerCD"/>
</dbReference>
<proteinExistence type="predicted"/>
<dbReference type="Proteomes" id="UP000037274">
    <property type="component" value="Unassembled WGS sequence"/>
</dbReference>
<dbReference type="EMBL" id="LFEH01000055">
    <property type="protein sequence ID" value="KMS78321.1"/>
    <property type="molecule type" value="Genomic_DNA"/>
</dbReference>
<dbReference type="InterPro" id="IPR002104">
    <property type="entry name" value="Integrase_catalytic"/>
</dbReference>
<organism evidence="3 4">
    <name type="scientific">Streptomyces leeuwenhoekii</name>
    <dbReference type="NCBI Taxonomy" id="1437453"/>
    <lineage>
        <taxon>Bacteria</taxon>
        <taxon>Bacillati</taxon>
        <taxon>Actinomycetota</taxon>
        <taxon>Actinomycetes</taxon>
        <taxon>Kitasatosporales</taxon>
        <taxon>Streptomycetaceae</taxon>
        <taxon>Streptomyces</taxon>
    </lineage>
</organism>
<sequence>MGTVHALPARTPAPTVREAAGTYLATIADAGTRRTYGVVLDRLAAHYGPDAHLAALADPDRLAAWFTGQWGDSAARTWNTRMNALHSATGYWRQQGWLVDDPTVRLRMRPTPADRDRALSRDQVDALLGDKAPALRDRVLWHLLYETAARAEEALRLDVRDLDMPARTARTRRKGGARDVIAWQTGTARLLPRLLAGRRSGPVFLTDRRARPSVAVADVDPTTGRARLSYRRAAELFEEHTVRVLGERATLHQLRHSALTHAAEDGASTPMLMALSGHTSVRSLAKYARPSAESLARWQAERDPARR</sequence>
<evidence type="ECO:0000313" key="3">
    <source>
        <dbReference type="EMBL" id="KMS78321.1"/>
    </source>
</evidence>
<dbReference type="RefSeq" id="WP_048573164.1">
    <property type="nucleotide sequence ID" value="NZ_LFEH01000055.1"/>
</dbReference>
<dbReference type="InterPro" id="IPR013762">
    <property type="entry name" value="Integrase-like_cat_sf"/>
</dbReference>
<name>A0ABR5HX91_STRLW</name>